<gene>
    <name evidence="1" type="ORF">MSG28_014205</name>
</gene>
<dbReference type="EMBL" id="CM046125">
    <property type="protein sequence ID" value="KAI8423125.1"/>
    <property type="molecule type" value="Genomic_DNA"/>
</dbReference>
<comment type="caution">
    <text evidence="1">The sequence shown here is derived from an EMBL/GenBank/DDBJ whole genome shotgun (WGS) entry which is preliminary data.</text>
</comment>
<sequence length="848" mass="96383">MDGAPPRKRNEPRLPHSGSTKCSLSDVIRMLLEADGTFNTMKGIIDNVDTPLHTAVEIRCLSSIRLLLDAGASVACLNSVGLTPLHLCVKCEDLVSLAERANTRDQAGFTLLQASVVADWLPGVCTVLDAGADVTATSNLPFHRYKNITLEDDLNLVYRLEQIHETPLHLAADRSDQEILEVLLGASIESVDIFNKIDQTPLYIALRGGHLSCVKALIRKGANIYRVSTENNNALHAAIQFGHKEVVEYILNYDDEATNVMIQSYDKRGYAPIHIAAMNNHQDCIRLLYQRNASLSVKTKGEFITDWTPLQIAASKNCSEVVGLILDLEPRAIDDVDDKNRTALHLAADRCHREVASTILRKGAVLSNPLETDKKRKTVIETISTKLPNSTQFFEEVFDEFIVSKLPESGETGCEISIDYGVLIKDHGTSQIKVLEELVRCGQKKILMHPLIESLIYLKWKTLVPFFYVIVAIYAIFALTLNFVLIVCFSDKNKESFISSDMLYAPLLLVTIQEFLFIYVKRHHYFLGVENWVKLGSLILALILLCADQEAWLEDEWLRHVATGALLLSWSHMTYLLSRFPYWGYYLLMFSKVASNIFKILLTCIFLLIAFSLSFMVQYHAYPPFDGAWESFIKTIVMMTSEYDYKELFGADHKELTYSKLIVHVLFVLFLILVSMVFMNFMIGVAVSDVADLKMAGDVRRLKKQVKFLSSLDLFVFGGIFRSLVHKKFHCRRPCVIKHWEVFYEVQADTDEPYYFAKEQPLPPHILDSILLKVKTKYQQNEREDSKKMYRDQMNLLFKTIVTDDRYSLSDLIENSKVGKGLEIRTKFGDIMDRLDALTVALNDVKDQ</sequence>
<reference evidence="1 2" key="1">
    <citation type="journal article" date="2022" name="Genome Biol. Evol.">
        <title>The Spruce Budworm Genome: Reconstructing the Evolutionary History of Antifreeze Proteins.</title>
        <authorList>
            <person name="Beliveau C."/>
            <person name="Gagne P."/>
            <person name="Picq S."/>
            <person name="Vernygora O."/>
            <person name="Keeling C.I."/>
            <person name="Pinkney K."/>
            <person name="Doucet D."/>
            <person name="Wen F."/>
            <person name="Johnston J.S."/>
            <person name="Maaroufi H."/>
            <person name="Boyle B."/>
            <person name="Laroche J."/>
            <person name="Dewar K."/>
            <person name="Juretic N."/>
            <person name="Blackburn G."/>
            <person name="Nisole A."/>
            <person name="Brunet B."/>
            <person name="Brandao M."/>
            <person name="Lumley L."/>
            <person name="Duan J."/>
            <person name="Quan G."/>
            <person name="Lucarotti C.J."/>
            <person name="Roe A.D."/>
            <person name="Sperling F.A.H."/>
            <person name="Levesque R.C."/>
            <person name="Cusson M."/>
        </authorList>
    </citation>
    <scope>NUCLEOTIDE SEQUENCE [LARGE SCALE GENOMIC DNA]</scope>
    <source>
        <strain evidence="1">Glfc:IPQL:Cfum</strain>
    </source>
</reference>
<name>A0ACC0JG47_CHOFU</name>
<keyword evidence="2" id="KW-1185">Reference proteome</keyword>
<dbReference type="Proteomes" id="UP001064048">
    <property type="component" value="Chromosome 25"/>
</dbReference>
<evidence type="ECO:0000313" key="2">
    <source>
        <dbReference type="Proteomes" id="UP001064048"/>
    </source>
</evidence>
<organism evidence="1 2">
    <name type="scientific">Choristoneura fumiferana</name>
    <name type="common">Spruce budworm moth</name>
    <name type="synonym">Archips fumiferana</name>
    <dbReference type="NCBI Taxonomy" id="7141"/>
    <lineage>
        <taxon>Eukaryota</taxon>
        <taxon>Metazoa</taxon>
        <taxon>Ecdysozoa</taxon>
        <taxon>Arthropoda</taxon>
        <taxon>Hexapoda</taxon>
        <taxon>Insecta</taxon>
        <taxon>Pterygota</taxon>
        <taxon>Neoptera</taxon>
        <taxon>Endopterygota</taxon>
        <taxon>Lepidoptera</taxon>
        <taxon>Glossata</taxon>
        <taxon>Ditrysia</taxon>
        <taxon>Tortricoidea</taxon>
        <taxon>Tortricidae</taxon>
        <taxon>Tortricinae</taxon>
        <taxon>Choristoneura</taxon>
    </lineage>
</organism>
<protein>
    <submittedName>
        <fullName evidence="1">Uncharacterized protein</fullName>
    </submittedName>
</protein>
<proteinExistence type="predicted"/>
<feature type="non-terminal residue" evidence="1">
    <location>
        <position position="848"/>
    </location>
</feature>
<accession>A0ACC0JG47</accession>
<evidence type="ECO:0000313" key="1">
    <source>
        <dbReference type="EMBL" id="KAI8423125.1"/>
    </source>
</evidence>